<feature type="transmembrane region" description="Helical" evidence="9">
    <location>
        <begin position="41"/>
        <end position="66"/>
    </location>
</feature>
<evidence type="ECO:0000256" key="9">
    <source>
        <dbReference type="SAM" id="Phobius"/>
    </source>
</evidence>
<proteinExistence type="inferred from homology"/>
<dbReference type="PANTHER" id="PTHR20772:SF2">
    <property type="entry name" value="PROTEIN FMP42"/>
    <property type="match status" value="1"/>
</dbReference>
<evidence type="ECO:0000313" key="10">
    <source>
        <dbReference type="EMBL" id="CAE0474542.1"/>
    </source>
</evidence>
<dbReference type="SUPFAM" id="SSF103473">
    <property type="entry name" value="MFS general substrate transporter"/>
    <property type="match status" value="1"/>
</dbReference>
<feature type="transmembrane region" description="Helical" evidence="9">
    <location>
        <begin position="130"/>
        <end position="151"/>
    </location>
</feature>
<evidence type="ECO:0008006" key="11">
    <source>
        <dbReference type="Google" id="ProtNLM"/>
    </source>
</evidence>
<evidence type="ECO:0000256" key="8">
    <source>
        <dbReference type="SAM" id="MobiDB-lite"/>
    </source>
</evidence>
<dbReference type="GO" id="GO:0006865">
    <property type="term" value="P:amino acid transport"/>
    <property type="evidence" value="ECO:0007669"/>
    <property type="project" value="UniProtKB-KW"/>
</dbReference>
<feature type="transmembrane region" description="Helical" evidence="9">
    <location>
        <begin position="217"/>
        <end position="237"/>
    </location>
</feature>
<feature type="transmembrane region" description="Helical" evidence="9">
    <location>
        <begin position="163"/>
        <end position="186"/>
    </location>
</feature>
<comment type="subcellular location">
    <subcellularLocation>
        <location evidence="1">Membrane</location>
        <topology evidence="1">Multi-pass membrane protein</topology>
    </subcellularLocation>
</comment>
<reference evidence="10" key="1">
    <citation type="submission" date="2021-01" db="EMBL/GenBank/DDBJ databases">
        <authorList>
            <person name="Corre E."/>
            <person name="Pelletier E."/>
            <person name="Niang G."/>
            <person name="Scheremetjew M."/>
            <person name="Finn R."/>
            <person name="Kale V."/>
            <person name="Holt S."/>
            <person name="Cochrane G."/>
            <person name="Meng A."/>
            <person name="Brown T."/>
            <person name="Cohen L."/>
        </authorList>
    </citation>
    <scope>NUCLEOTIDE SEQUENCE</scope>
    <source>
        <strain evidence="10">MM31A-1</strain>
    </source>
</reference>
<comment type="similarity">
    <text evidence="2">Belongs to the SLC43A transporter (TC 2.A.1.44) family.</text>
</comment>
<feature type="region of interest" description="Disordered" evidence="8">
    <location>
        <begin position="105"/>
        <end position="124"/>
    </location>
</feature>
<feature type="transmembrane region" description="Helical" evidence="9">
    <location>
        <begin position="482"/>
        <end position="507"/>
    </location>
</feature>
<dbReference type="PANTHER" id="PTHR20772">
    <property type="entry name" value="PROTEIN FMP42"/>
    <property type="match status" value="1"/>
</dbReference>
<keyword evidence="4 9" id="KW-0812">Transmembrane</keyword>
<evidence type="ECO:0000256" key="3">
    <source>
        <dbReference type="ARBA" id="ARBA00022448"/>
    </source>
</evidence>
<keyword evidence="6 9" id="KW-1133">Transmembrane helix</keyword>
<feature type="transmembrane region" description="Helical" evidence="9">
    <location>
        <begin position="412"/>
        <end position="433"/>
    </location>
</feature>
<feature type="compositionally biased region" description="Acidic residues" evidence="8">
    <location>
        <begin position="105"/>
        <end position="118"/>
    </location>
</feature>
<dbReference type="InterPro" id="IPR011701">
    <property type="entry name" value="MFS"/>
</dbReference>
<dbReference type="GO" id="GO:0016020">
    <property type="term" value="C:membrane"/>
    <property type="evidence" value="ECO:0007669"/>
    <property type="project" value="UniProtKB-SubCell"/>
</dbReference>
<keyword evidence="7 9" id="KW-0472">Membrane</keyword>
<dbReference type="InterPro" id="IPR052599">
    <property type="entry name" value="SLC43A_AATransporter"/>
</dbReference>
<dbReference type="InterPro" id="IPR036259">
    <property type="entry name" value="MFS_trans_sf"/>
</dbReference>
<dbReference type="GO" id="GO:0022857">
    <property type="term" value="F:transmembrane transporter activity"/>
    <property type="evidence" value="ECO:0007669"/>
    <property type="project" value="InterPro"/>
</dbReference>
<sequence length="615" mass="67545">MNRYLLVLFGILQNTLAGGVIYGWTGIAGSILITPPSLGGAGLSPTVALQIFSIASSIGCVSQLFPLGILQDSFGPRICSVFSNLVVGLGCFVFVAYSNSDIEDSVDNDNGNDNDNDNDNNNNDGSVTSWPYFVGAILMGLGGPGVQMSVLHLGNLFPGRENLVMSCITNSITLSFGIFPFFSYIWSLNIQNGNGNNIGGGDENANTDAISNFHFAFLFRLLGILIWGMTLISLWIWPDVPFNSYDSIQMLALDETEDGPRGTVEAQAPVPSAVLSAESSLSSAGIEITDVVEEQHNPNTSPTQINSTDKHSKRLPVKELTFRQQLFSGKLFRLALFFTITSFWANFYVASLTVELKDERQFQYGNAKSDKTGNERDAFIYLIQVFSYIQVGGMFVSPLVGHLLDTIGWNWTSIITCLLGIGQLLLLFLINFLDSDGDIDTYLWKERIMILSFVVYCFFRSFLYPCFFSSVAVLFGFKNFGALSGIVVAVSGISFLVLAVPVSAFAIGTCHLLSIDSEESAYYGNGDNANELSPSCLSGRWKSLHTFQFASLALLIAMQLFYRRDDSEDLIEIRRSINNTNVKKGAHRQTSDLDNQEEFLESKYGSVRNTTAEII</sequence>
<name>A0A7S3QEQ6_9STRA</name>
<evidence type="ECO:0000256" key="1">
    <source>
        <dbReference type="ARBA" id="ARBA00004141"/>
    </source>
</evidence>
<evidence type="ECO:0000256" key="5">
    <source>
        <dbReference type="ARBA" id="ARBA00022970"/>
    </source>
</evidence>
<gene>
    <name evidence="10" type="ORF">CDEB00056_LOCUS19395</name>
</gene>
<organism evidence="10">
    <name type="scientific">Chaetoceros debilis</name>
    <dbReference type="NCBI Taxonomy" id="122233"/>
    <lineage>
        <taxon>Eukaryota</taxon>
        <taxon>Sar</taxon>
        <taxon>Stramenopiles</taxon>
        <taxon>Ochrophyta</taxon>
        <taxon>Bacillariophyta</taxon>
        <taxon>Coscinodiscophyceae</taxon>
        <taxon>Chaetocerotophycidae</taxon>
        <taxon>Chaetocerotales</taxon>
        <taxon>Chaetocerotaceae</taxon>
        <taxon>Chaetoceros</taxon>
    </lineage>
</organism>
<dbReference type="AlphaFoldDB" id="A0A7S3QEQ6"/>
<evidence type="ECO:0000256" key="4">
    <source>
        <dbReference type="ARBA" id="ARBA00022692"/>
    </source>
</evidence>
<protein>
    <recommendedName>
        <fullName evidence="11">MFS general substrate transporter</fullName>
    </recommendedName>
</protein>
<evidence type="ECO:0000256" key="6">
    <source>
        <dbReference type="ARBA" id="ARBA00022989"/>
    </source>
</evidence>
<feature type="transmembrane region" description="Helical" evidence="9">
    <location>
        <begin position="378"/>
        <end position="400"/>
    </location>
</feature>
<evidence type="ECO:0000256" key="7">
    <source>
        <dbReference type="ARBA" id="ARBA00023136"/>
    </source>
</evidence>
<keyword evidence="5" id="KW-0029">Amino-acid transport</keyword>
<dbReference type="EMBL" id="HBIO01025265">
    <property type="protein sequence ID" value="CAE0474542.1"/>
    <property type="molecule type" value="Transcribed_RNA"/>
</dbReference>
<dbReference type="Pfam" id="PF07690">
    <property type="entry name" value="MFS_1"/>
    <property type="match status" value="1"/>
</dbReference>
<feature type="transmembrane region" description="Helical" evidence="9">
    <location>
        <begin position="331"/>
        <end position="350"/>
    </location>
</feature>
<feature type="transmembrane region" description="Helical" evidence="9">
    <location>
        <begin position="453"/>
        <end position="475"/>
    </location>
</feature>
<evidence type="ECO:0000256" key="2">
    <source>
        <dbReference type="ARBA" id="ARBA00006595"/>
    </source>
</evidence>
<keyword evidence="3" id="KW-0813">Transport</keyword>
<accession>A0A7S3QEQ6</accession>
<dbReference type="Gene3D" id="1.20.1250.20">
    <property type="entry name" value="MFS general substrate transporter like domains"/>
    <property type="match status" value="1"/>
</dbReference>